<accession>A0ABT4R4G8</accession>
<comment type="caution">
    <text evidence="2">The sequence shown here is derived from an EMBL/GenBank/DDBJ whole genome shotgun (WGS) entry which is preliminary data.</text>
</comment>
<proteinExistence type="predicted"/>
<dbReference type="RefSeq" id="WP_269908982.1">
    <property type="nucleotide sequence ID" value="NZ_JAPFQA010000041.1"/>
</dbReference>
<evidence type="ECO:0000313" key="3">
    <source>
        <dbReference type="Proteomes" id="UP001152178"/>
    </source>
</evidence>
<organism evidence="2 3">
    <name type="scientific">Mesorhizobium qingshengii</name>
    <dbReference type="NCBI Taxonomy" id="1165689"/>
    <lineage>
        <taxon>Bacteria</taxon>
        <taxon>Pseudomonadati</taxon>
        <taxon>Pseudomonadota</taxon>
        <taxon>Alphaproteobacteria</taxon>
        <taxon>Hyphomicrobiales</taxon>
        <taxon>Phyllobacteriaceae</taxon>
        <taxon>Mesorhizobium</taxon>
    </lineage>
</organism>
<feature type="region of interest" description="Disordered" evidence="1">
    <location>
        <begin position="100"/>
        <end position="142"/>
    </location>
</feature>
<gene>
    <name evidence="2" type="ORF">OOJ09_31685</name>
</gene>
<reference evidence="2" key="1">
    <citation type="submission" date="2022-11" db="EMBL/GenBank/DDBJ databases">
        <authorList>
            <person name="Coimbra C."/>
        </authorList>
    </citation>
    <scope>NUCLEOTIDE SEQUENCE</scope>
    <source>
        <strain evidence="2">Jales19</strain>
    </source>
</reference>
<sequence length="142" mass="15740">MQLLSVSDRSSTEIGETPDLRVRSQARITGPLAVCVTCRKNNLSSTTLAAEPMAEGALAQSTAEFIHKANIDRVKRELETELDPARRKLIVQLLEEEIKKLDDAQKGPPARADQLEGTPSVQRPSLMRDQHWDDIAPVLRST</sequence>
<keyword evidence="3" id="KW-1185">Reference proteome</keyword>
<evidence type="ECO:0000313" key="2">
    <source>
        <dbReference type="EMBL" id="MCZ8548737.1"/>
    </source>
</evidence>
<protein>
    <submittedName>
        <fullName evidence="2">Uncharacterized protein</fullName>
    </submittedName>
</protein>
<dbReference type="EMBL" id="JAPFQA010000041">
    <property type="protein sequence ID" value="MCZ8548737.1"/>
    <property type="molecule type" value="Genomic_DNA"/>
</dbReference>
<name>A0ABT4R4G8_9HYPH</name>
<dbReference type="Proteomes" id="UP001152178">
    <property type="component" value="Unassembled WGS sequence"/>
</dbReference>
<evidence type="ECO:0000256" key="1">
    <source>
        <dbReference type="SAM" id="MobiDB-lite"/>
    </source>
</evidence>